<dbReference type="EMBL" id="JBHRSE010000003">
    <property type="protein sequence ID" value="MFC3022337.1"/>
    <property type="molecule type" value="Genomic_DNA"/>
</dbReference>
<accession>A0ABV7C2W6</accession>
<dbReference type="GO" id="GO:0008233">
    <property type="term" value="F:peptidase activity"/>
    <property type="evidence" value="ECO:0007669"/>
    <property type="project" value="UniProtKB-KW"/>
</dbReference>
<proteinExistence type="predicted"/>
<organism evidence="2 3">
    <name type="scientific">Vibrio zhugei</name>
    <dbReference type="NCBI Taxonomy" id="2479546"/>
    <lineage>
        <taxon>Bacteria</taxon>
        <taxon>Pseudomonadati</taxon>
        <taxon>Pseudomonadota</taxon>
        <taxon>Gammaproteobacteria</taxon>
        <taxon>Vibrionales</taxon>
        <taxon>Vibrionaceae</taxon>
        <taxon>Vibrio</taxon>
    </lineage>
</organism>
<name>A0ABV7C2W6_9VIBR</name>
<dbReference type="InterPro" id="IPR021109">
    <property type="entry name" value="Peptidase_aspartic_dom_sf"/>
</dbReference>
<gene>
    <name evidence="2" type="ORF">ACFODT_00515</name>
</gene>
<evidence type="ECO:0000259" key="1">
    <source>
        <dbReference type="Pfam" id="PF05618"/>
    </source>
</evidence>
<comment type="caution">
    <text evidence="2">The sequence shown here is derived from an EMBL/GenBank/DDBJ whole genome shotgun (WGS) entry which is preliminary data.</text>
</comment>
<evidence type="ECO:0000313" key="3">
    <source>
        <dbReference type="Proteomes" id="UP001595384"/>
    </source>
</evidence>
<dbReference type="SUPFAM" id="SSF50630">
    <property type="entry name" value="Acid proteases"/>
    <property type="match status" value="1"/>
</dbReference>
<dbReference type="Gene3D" id="2.40.70.10">
    <property type="entry name" value="Acid Proteases"/>
    <property type="match status" value="1"/>
</dbReference>
<keyword evidence="3" id="KW-1185">Reference proteome</keyword>
<dbReference type="Pfam" id="PF05618">
    <property type="entry name" value="Zn_protease"/>
    <property type="match status" value="1"/>
</dbReference>
<keyword evidence="2" id="KW-0645">Protease</keyword>
<protein>
    <submittedName>
        <fullName evidence="2">ATP-dependent zinc protease</fullName>
    </submittedName>
</protein>
<dbReference type="PANTHER" id="PTHR38037">
    <property type="entry name" value="ZN_PROTEASE DOMAIN-CONTAINING PROTEIN"/>
    <property type="match status" value="1"/>
</dbReference>
<dbReference type="Proteomes" id="UP001595384">
    <property type="component" value="Unassembled WGS sequence"/>
</dbReference>
<dbReference type="RefSeq" id="WP_123015506.1">
    <property type="nucleotide sequence ID" value="NZ_AP024911.1"/>
</dbReference>
<dbReference type="PANTHER" id="PTHR38037:SF1">
    <property type="entry name" value="ATP-DEPENDENT ZINC PROTEASE DOMAIN-CONTAINING PROTEIN-RELATED"/>
    <property type="match status" value="1"/>
</dbReference>
<feature type="domain" description="Retropepsin-like aspartic endopeptidase" evidence="1">
    <location>
        <begin position="6"/>
        <end position="137"/>
    </location>
</feature>
<reference evidence="3" key="1">
    <citation type="journal article" date="2019" name="Int. J. Syst. Evol. Microbiol.">
        <title>The Global Catalogue of Microorganisms (GCM) 10K type strain sequencing project: providing services to taxonomists for standard genome sequencing and annotation.</title>
        <authorList>
            <consortium name="The Broad Institute Genomics Platform"/>
            <consortium name="The Broad Institute Genome Sequencing Center for Infectious Disease"/>
            <person name="Wu L."/>
            <person name="Ma J."/>
        </authorList>
    </citation>
    <scope>NUCLEOTIDE SEQUENCE [LARGE SCALE GENOMIC DNA]</scope>
    <source>
        <strain evidence="3">KCTC 62784</strain>
    </source>
</reference>
<sequence>MNSKTIAGWREYVALPQLGINRIKAKMDTGARTSSLHALHITPYTYNGEQRVTFFLFPDQHDDTIRIECNAAVVEQRSIRNSGGEEEIRYVIMTELQLGEHVFPTEVTLADRTNMGFRMLIGRTAMTNLLVDPKQSFQLSLKEMSV</sequence>
<keyword evidence="2" id="KW-0378">Hydrolase</keyword>
<dbReference type="GO" id="GO:0006508">
    <property type="term" value="P:proteolysis"/>
    <property type="evidence" value="ECO:0007669"/>
    <property type="project" value="UniProtKB-KW"/>
</dbReference>
<dbReference type="InterPro" id="IPR008503">
    <property type="entry name" value="Asp_endopeptidase"/>
</dbReference>
<evidence type="ECO:0000313" key="2">
    <source>
        <dbReference type="EMBL" id="MFC3022337.1"/>
    </source>
</evidence>